<evidence type="ECO:0000256" key="5">
    <source>
        <dbReference type="SAM" id="MobiDB-lite"/>
    </source>
</evidence>
<dbReference type="Gene3D" id="2.60.40.650">
    <property type="match status" value="1"/>
</dbReference>
<keyword evidence="4" id="KW-0560">Oxidoreductase</keyword>
<name>A0A024H9F2_9MICC</name>
<comment type="cofactor">
    <cofactor evidence="1">
        <name>Mo-molybdopterin</name>
        <dbReference type="ChEBI" id="CHEBI:71302"/>
    </cofactor>
</comment>
<evidence type="ECO:0000256" key="3">
    <source>
        <dbReference type="ARBA" id="ARBA00022723"/>
    </source>
</evidence>
<dbReference type="AlphaFoldDB" id="A0A024H9F2"/>
<dbReference type="InterPro" id="IPR008335">
    <property type="entry name" value="Mopterin_OxRdtase_euk"/>
</dbReference>
<dbReference type="CDD" id="cd02110">
    <property type="entry name" value="SO_family_Moco_dimer"/>
    <property type="match status" value="1"/>
</dbReference>
<dbReference type="InterPro" id="IPR005066">
    <property type="entry name" value="MoCF_OxRdtse_dimer"/>
</dbReference>
<keyword evidence="2" id="KW-0500">Molybdenum</keyword>
<dbReference type="InterPro" id="IPR014756">
    <property type="entry name" value="Ig_E-set"/>
</dbReference>
<feature type="compositionally biased region" description="Polar residues" evidence="5">
    <location>
        <begin position="1"/>
        <end position="41"/>
    </location>
</feature>
<feature type="domain" description="Moybdenum cofactor oxidoreductase dimerisation" evidence="7">
    <location>
        <begin position="298"/>
        <end position="393"/>
    </location>
</feature>
<sequence>MLPGGSTQAAETAAEQNRSAMTQIQPNPQTRAASAPEQQAQVAAGPTTGPLTPEELQLGARNHSMPLEALRRDITPPGLHYVLTHFDIPDIDSASWHLRIGGAVERALELSMAALRKDPAITVPVTLECAGNGRSLLKPRPLSQPWIMEGVGTANWTGVPLAYLLGKAGILPHAVEVVFTGADAGIQGGVTQRYARSLPVREAMRADVVLAYKMNGSELPPQHGYPLRLVVPGWYGMASVKWLESIEVVTAPFAGYQQQVAYRYQQSGDDDGTPVSRIRVRSLMVPPGIPDFFTRKRVLPPGPVMLQGRAWSGHAAVTAVEVGIDGQWLPAQLEEPAGGFAWRKWTLPWVADPGEHELACRATDASGASQPLEQNWNYQGLGNNMVQRVSVTVE</sequence>
<dbReference type="GO" id="GO:0030151">
    <property type="term" value="F:molybdenum ion binding"/>
    <property type="evidence" value="ECO:0007669"/>
    <property type="project" value="InterPro"/>
</dbReference>
<feature type="region of interest" description="Disordered" evidence="5">
    <location>
        <begin position="1"/>
        <end position="54"/>
    </location>
</feature>
<gene>
    <name evidence="8" type="ORF">ARTSIC4J27_4523</name>
</gene>
<proteinExistence type="predicted"/>
<evidence type="ECO:0000256" key="4">
    <source>
        <dbReference type="ARBA" id="ARBA00023002"/>
    </source>
</evidence>
<evidence type="ECO:0000313" key="8">
    <source>
        <dbReference type="EMBL" id="CCQ48516.1"/>
    </source>
</evidence>
<dbReference type="GO" id="GO:0043546">
    <property type="term" value="F:molybdopterin cofactor binding"/>
    <property type="evidence" value="ECO:0007669"/>
    <property type="project" value="TreeGrafter"/>
</dbReference>
<dbReference type="GO" id="GO:0006790">
    <property type="term" value="P:sulfur compound metabolic process"/>
    <property type="evidence" value="ECO:0007669"/>
    <property type="project" value="TreeGrafter"/>
</dbReference>
<dbReference type="Proteomes" id="UP000035722">
    <property type="component" value="Unassembled WGS sequence"/>
</dbReference>
<dbReference type="Pfam" id="PF00174">
    <property type="entry name" value="Oxidored_molyb"/>
    <property type="match status" value="1"/>
</dbReference>
<dbReference type="InterPro" id="IPR000572">
    <property type="entry name" value="OxRdtase_Mopterin-bd_dom"/>
</dbReference>
<evidence type="ECO:0000313" key="9">
    <source>
        <dbReference type="Proteomes" id="UP000035722"/>
    </source>
</evidence>
<dbReference type="Pfam" id="PF03404">
    <property type="entry name" value="Mo-co_dimer"/>
    <property type="match status" value="1"/>
</dbReference>
<dbReference type="PRINTS" id="PR00407">
    <property type="entry name" value="EUMOPTERIN"/>
</dbReference>
<comment type="caution">
    <text evidence="8">The sequence shown here is derived from an EMBL/GenBank/DDBJ whole genome shotgun (WGS) entry which is preliminary data.</text>
</comment>
<dbReference type="EMBL" id="CAQI01000061">
    <property type="protein sequence ID" value="CCQ48516.1"/>
    <property type="molecule type" value="Genomic_DNA"/>
</dbReference>
<organism evidence="8 9">
    <name type="scientific">Pseudarthrobacter siccitolerans</name>
    <dbReference type="NCBI Taxonomy" id="861266"/>
    <lineage>
        <taxon>Bacteria</taxon>
        <taxon>Bacillati</taxon>
        <taxon>Actinomycetota</taxon>
        <taxon>Actinomycetes</taxon>
        <taxon>Micrococcales</taxon>
        <taxon>Micrococcaceae</taxon>
        <taxon>Pseudarthrobacter</taxon>
    </lineage>
</organism>
<dbReference type="SUPFAM" id="SSF81296">
    <property type="entry name" value="E set domains"/>
    <property type="match status" value="1"/>
</dbReference>
<evidence type="ECO:0000259" key="6">
    <source>
        <dbReference type="Pfam" id="PF00174"/>
    </source>
</evidence>
<evidence type="ECO:0000256" key="1">
    <source>
        <dbReference type="ARBA" id="ARBA00001924"/>
    </source>
</evidence>
<dbReference type="Gene3D" id="3.90.420.10">
    <property type="entry name" value="Oxidoreductase, molybdopterin-binding domain"/>
    <property type="match status" value="1"/>
</dbReference>
<dbReference type="GO" id="GO:0008482">
    <property type="term" value="F:sulfite oxidase activity"/>
    <property type="evidence" value="ECO:0007669"/>
    <property type="project" value="TreeGrafter"/>
</dbReference>
<dbReference type="GO" id="GO:0020037">
    <property type="term" value="F:heme binding"/>
    <property type="evidence" value="ECO:0007669"/>
    <property type="project" value="TreeGrafter"/>
</dbReference>
<dbReference type="InterPro" id="IPR036374">
    <property type="entry name" value="OxRdtase_Mopterin-bd_sf"/>
</dbReference>
<feature type="domain" description="Oxidoreductase molybdopterin-binding" evidence="6">
    <location>
        <begin position="85"/>
        <end position="256"/>
    </location>
</feature>
<dbReference type="SUPFAM" id="SSF56524">
    <property type="entry name" value="Oxidoreductase molybdopterin-binding domain"/>
    <property type="match status" value="1"/>
</dbReference>
<dbReference type="STRING" id="861266.ARTSIC4J27_4523"/>
<reference evidence="9" key="1">
    <citation type="journal article" date="2014" name="Genome Announc.">
        <title>Genome Sequence of Arthrobacter siccitolerans 4J27, a Xeroprotectant-Producing Desiccation-Tolerant Microorganism.</title>
        <authorList>
            <person name="Manzanera M."/>
            <person name="Santa-Cruz-Calvo L."/>
            <person name="Vilchez J.I."/>
            <person name="Garcia-Fontana C."/>
            <person name="Silva-Castro G.A."/>
            <person name="Calvo C."/>
            <person name="Gonzalez-Lopez J."/>
        </authorList>
    </citation>
    <scope>NUCLEOTIDE SEQUENCE [LARGE SCALE GENOMIC DNA]</scope>
    <source>
        <strain evidence="9">4J27</strain>
    </source>
</reference>
<keyword evidence="3" id="KW-0479">Metal-binding</keyword>
<evidence type="ECO:0000256" key="2">
    <source>
        <dbReference type="ARBA" id="ARBA00022505"/>
    </source>
</evidence>
<evidence type="ECO:0000259" key="7">
    <source>
        <dbReference type="Pfam" id="PF03404"/>
    </source>
</evidence>
<accession>A0A024H9F2</accession>
<keyword evidence="9" id="KW-1185">Reference proteome</keyword>
<dbReference type="PANTHER" id="PTHR19372">
    <property type="entry name" value="SULFITE REDUCTASE"/>
    <property type="match status" value="1"/>
</dbReference>
<dbReference type="PANTHER" id="PTHR19372:SF7">
    <property type="entry name" value="SULFITE OXIDASE, MITOCHONDRIAL"/>
    <property type="match status" value="1"/>
</dbReference>
<protein>
    <submittedName>
        <fullName evidence="8">Oxidoreductase molybdopterin binding domain protein</fullName>
    </submittedName>
</protein>